<keyword evidence="5 11" id="KW-0808">Transferase</keyword>
<keyword evidence="9 11" id="KW-0520">NAD</keyword>
<dbReference type="InterPro" id="IPR004821">
    <property type="entry name" value="Cyt_trans-like"/>
</dbReference>
<evidence type="ECO:0000313" key="13">
    <source>
        <dbReference type="EMBL" id="URI10919.1"/>
    </source>
</evidence>
<evidence type="ECO:0000256" key="7">
    <source>
        <dbReference type="ARBA" id="ARBA00022741"/>
    </source>
</evidence>
<keyword evidence="6 11" id="KW-0548">Nucleotidyltransferase</keyword>
<comment type="function">
    <text evidence="1 11">Catalyzes the reversible adenylation of nicotinate mononucleotide (NaMN) to nicotinic acid adenine dinucleotide (NaAD).</text>
</comment>
<comment type="catalytic activity">
    <reaction evidence="10 11">
        <text>nicotinate beta-D-ribonucleotide + ATP + H(+) = deamido-NAD(+) + diphosphate</text>
        <dbReference type="Rhea" id="RHEA:22860"/>
        <dbReference type="ChEBI" id="CHEBI:15378"/>
        <dbReference type="ChEBI" id="CHEBI:30616"/>
        <dbReference type="ChEBI" id="CHEBI:33019"/>
        <dbReference type="ChEBI" id="CHEBI:57502"/>
        <dbReference type="ChEBI" id="CHEBI:58437"/>
        <dbReference type="EC" id="2.7.7.18"/>
    </reaction>
</comment>
<dbReference type="PANTHER" id="PTHR39321:SF3">
    <property type="entry name" value="PHOSPHOPANTETHEINE ADENYLYLTRANSFERASE"/>
    <property type="match status" value="1"/>
</dbReference>
<dbReference type="EMBL" id="CP097636">
    <property type="protein sequence ID" value="URI10919.1"/>
    <property type="molecule type" value="Genomic_DNA"/>
</dbReference>
<sequence>MSRIGIFGGSFDPVHNTHLALATAATQHLQLDELRWVPTGHPWHKTSRPADAAHRVAMLKLALAGQPQWRIDELELHRSGPSYTIDTVRWLQAAEPGTHQWFLVIGQDQYEKFATWHGWQELLQRVTLAVANRAGVPPVAPPALQAVPHALEVVPMPPSELAATDIRSRLAQGLPIDMLVPPQVASYIAQNALYRK</sequence>
<evidence type="ECO:0000259" key="12">
    <source>
        <dbReference type="Pfam" id="PF01467"/>
    </source>
</evidence>
<accession>A0ABY4SIC3</accession>
<evidence type="ECO:0000256" key="2">
    <source>
        <dbReference type="ARBA" id="ARBA00005019"/>
    </source>
</evidence>
<dbReference type="SUPFAM" id="SSF52374">
    <property type="entry name" value="Nucleotidylyl transferase"/>
    <property type="match status" value="1"/>
</dbReference>
<evidence type="ECO:0000256" key="9">
    <source>
        <dbReference type="ARBA" id="ARBA00023027"/>
    </source>
</evidence>
<comment type="pathway">
    <text evidence="2 11">Cofactor biosynthesis; NAD(+) biosynthesis; deamido-NAD(+) from nicotinate D-ribonucleotide: step 1/1.</text>
</comment>
<evidence type="ECO:0000256" key="8">
    <source>
        <dbReference type="ARBA" id="ARBA00022840"/>
    </source>
</evidence>
<dbReference type="CDD" id="cd02165">
    <property type="entry name" value="NMNAT"/>
    <property type="match status" value="1"/>
</dbReference>
<comment type="similarity">
    <text evidence="3 11">Belongs to the NadD family.</text>
</comment>
<dbReference type="InterPro" id="IPR005248">
    <property type="entry name" value="NadD/NMNAT"/>
</dbReference>
<keyword evidence="7 11" id="KW-0547">Nucleotide-binding</keyword>
<dbReference type="NCBIfam" id="TIGR00482">
    <property type="entry name" value="nicotinate (nicotinamide) nucleotide adenylyltransferase"/>
    <property type="match status" value="1"/>
</dbReference>
<dbReference type="PANTHER" id="PTHR39321">
    <property type="entry name" value="NICOTINATE-NUCLEOTIDE ADENYLYLTRANSFERASE-RELATED"/>
    <property type="match status" value="1"/>
</dbReference>
<evidence type="ECO:0000313" key="14">
    <source>
        <dbReference type="Proteomes" id="UP001056201"/>
    </source>
</evidence>
<dbReference type="RefSeq" id="WP_250199122.1">
    <property type="nucleotide sequence ID" value="NZ_CP097636.1"/>
</dbReference>
<reference evidence="13" key="1">
    <citation type="submission" date="2022-05" db="EMBL/GenBank/DDBJ databases">
        <title>An RpoN-dependent PEP-CTERM gene is involved in floc formation of an Aquincola tertiaricarbonis strain.</title>
        <authorList>
            <person name="Qiu D."/>
            <person name="Xia M."/>
        </authorList>
    </citation>
    <scope>NUCLEOTIDE SEQUENCE</scope>
    <source>
        <strain evidence="13">RN12</strain>
    </source>
</reference>
<evidence type="ECO:0000256" key="4">
    <source>
        <dbReference type="ARBA" id="ARBA00022642"/>
    </source>
</evidence>
<dbReference type="Proteomes" id="UP001056201">
    <property type="component" value="Chromosome 2"/>
</dbReference>
<dbReference type="EC" id="2.7.7.18" evidence="11"/>
<organism evidence="13 14">
    <name type="scientific">Aquincola tertiaricarbonis</name>
    <dbReference type="NCBI Taxonomy" id="391953"/>
    <lineage>
        <taxon>Bacteria</taxon>
        <taxon>Pseudomonadati</taxon>
        <taxon>Pseudomonadota</taxon>
        <taxon>Betaproteobacteria</taxon>
        <taxon>Burkholderiales</taxon>
        <taxon>Sphaerotilaceae</taxon>
        <taxon>Aquincola</taxon>
    </lineage>
</organism>
<evidence type="ECO:0000256" key="10">
    <source>
        <dbReference type="ARBA" id="ARBA00048721"/>
    </source>
</evidence>
<dbReference type="NCBIfam" id="TIGR00125">
    <property type="entry name" value="cyt_tran_rel"/>
    <property type="match status" value="1"/>
</dbReference>
<protein>
    <recommendedName>
        <fullName evidence="11">Probable nicotinate-nucleotide adenylyltransferase</fullName>
        <ecNumber evidence="11">2.7.7.18</ecNumber>
    </recommendedName>
    <alternativeName>
        <fullName evidence="11">Deamido-NAD(+) diphosphorylase</fullName>
    </alternativeName>
    <alternativeName>
        <fullName evidence="11">Deamido-NAD(+) pyrophosphorylase</fullName>
    </alternativeName>
    <alternativeName>
        <fullName evidence="11">Nicotinate mononucleotide adenylyltransferase</fullName>
        <shortName evidence="11">NaMN adenylyltransferase</shortName>
    </alternativeName>
</protein>
<evidence type="ECO:0000256" key="11">
    <source>
        <dbReference type="HAMAP-Rule" id="MF_00244"/>
    </source>
</evidence>
<feature type="domain" description="Cytidyltransferase-like" evidence="12">
    <location>
        <begin position="6"/>
        <end position="167"/>
    </location>
</feature>
<name>A0ABY4SIC3_AQUTE</name>
<dbReference type="NCBIfam" id="NF000840">
    <property type="entry name" value="PRK00071.1-3"/>
    <property type="match status" value="1"/>
</dbReference>
<gene>
    <name evidence="11 13" type="primary">nadD</name>
    <name evidence="13" type="ORF">MW290_18230</name>
</gene>
<evidence type="ECO:0000256" key="5">
    <source>
        <dbReference type="ARBA" id="ARBA00022679"/>
    </source>
</evidence>
<evidence type="ECO:0000256" key="1">
    <source>
        <dbReference type="ARBA" id="ARBA00002324"/>
    </source>
</evidence>
<dbReference type="HAMAP" id="MF_00244">
    <property type="entry name" value="NaMN_adenylyltr"/>
    <property type="match status" value="1"/>
</dbReference>
<dbReference type="InterPro" id="IPR014729">
    <property type="entry name" value="Rossmann-like_a/b/a_fold"/>
</dbReference>
<keyword evidence="14" id="KW-1185">Reference proteome</keyword>
<keyword evidence="4 11" id="KW-0662">Pyridine nucleotide biosynthesis</keyword>
<dbReference type="GO" id="GO:0016779">
    <property type="term" value="F:nucleotidyltransferase activity"/>
    <property type="evidence" value="ECO:0007669"/>
    <property type="project" value="UniProtKB-KW"/>
</dbReference>
<keyword evidence="8 11" id="KW-0067">ATP-binding</keyword>
<evidence type="ECO:0000256" key="3">
    <source>
        <dbReference type="ARBA" id="ARBA00009014"/>
    </source>
</evidence>
<dbReference type="Pfam" id="PF01467">
    <property type="entry name" value="CTP_transf_like"/>
    <property type="match status" value="1"/>
</dbReference>
<proteinExistence type="inferred from homology"/>
<evidence type="ECO:0000256" key="6">
    <source>
        <dbReference type="ARBA" id="ARBA00022695"/>
    </source>
</evidence>
<dbReference type="Gene3D" id="3.40.50.620">
    <property type="entry name" value="HUPs"/>
    <property type="match status" value="1"/>
</dbReference>